<name>S3D9E3_GLAL2</name>
<dbReference type="Gene3D" id="3.30.360.10">
    <property type="entry name" value="Dihydrodipicolinate Reductase, domain 2"/>
    <property type="match status" value="1"/>
</dbReference>
<keyword evidence="1" id="KW-0732">Signal</keyword>
<dbReference type="Pfam" id="PF01408">
    <property type="entry name" value="GFO_IDH_MocA"/>
    <property type="match status" value="1"/>
</dbReference>
<feature type="domain" description="Gal80p-like C-terminal" evidence="3">
    <location>
        <begin position="138"/>
        <end position="286"/>
    </location>
</feature>
<organism evidence="4 5">
    <name type="scientific">Glarea lozoyensis (strain ATCC 20868 / MF5171)</name>
    <dbReference type="NCBI Taxonomy" id="1116229"/>
    <lineage>
        <taxon>Eukaryota</taxon>
        <taxon>Fungi</taxon>
        <taxon>Dikarya</taxon>
        <taxon>Ascomycota</taxon>
        <taxon>Pezizomycotina</taxon>
        <taxon>Leotiomycetes</taxon>
        <taxon>Helotiales</taxon>
        <taxon>Helotiaceae</taxon>
        <taxon>Glarea</taxon>
    </lineage>
</organism>
<dbReference type="HOGENOM" id="CLU_023194_25_2_1"/>
<evidence type="ECO:0000259" key="2">
    <source>
        <dbReference type="Pfam" id="PF01408"/>
    </source>
</evidence>
<dbReference type="PANTHER" id="PTHR43708:SF1">
    <property type="entry name" value="GALACTOSE_LACTOSE METABOLISM REGULATORY PROTEIN GAL80"/>
    <property type="match status" value="1"/>
</dbReference>
<protein>
    <submittedName>
        <fullName evidence="4">NAD(P)-binding Rossmann-fold containing protein</fullName>
    </submittedName>
</protein>
<dbReference type="RefSeq" id="XP_008078886.1">
    <property type="nucleotide sequence ID" value="XM_008080695.1"/>
</dbReference>
<reference evidence="4 5" key="1">
    <citation type="journal article" date="2013" name="BMC Genomics">
        <title>Genomics-driven discovery of the pneumocandin biosynthetic gene cluster in the fungus Glarea lozoyensis.</title>
        <authorList>
            <person name="Chen L."/>
            <person name="Yue Q."/>
            <person name="Zhang X."/>
            <person name="Xiang M."/>
            <person name="Wang C."/>
            <person name="Li S."/>
            <person name="Che Y."/>
            <person name="Ortiz-Lopez F.J."/>
            <person name="Bills G.F."/>
            <person name="Liu X."/>
            <person name="An Z."/>
        </authorList>
    </citation>
    <scope>NUCLEOTIDE SEQUENCE [LARGE SCALE GENOMIC DNA]</scope>
    <source>
        <strain evidence="5">ATCC 20868 / MF5171</strain>
    </source>
</reference>
<proteinExistence type="predicted"/>
<dbReference type="GO" id="GO:0000166">
    <property type="term" value="F:nucleotide binding"/>
    <property type="evidence" value="ECO:0007669"/>
    <property type="project" value="InterPro"/>
</dbReference>
<dbReference type="InterPro" id="IPR000683">
    <property type="entry name" value="Gfo/Idh/MocA-like_OxRdtase_N"/>
</dbReference>
<dbReference type="Gene3D" id="3.40.50.720">
    <property type="entry name" value="NAD(P)-binding Rossmann-like Domain"/>
    <property type="match status" value="1"/>
</dbReference>
<evidence type="ECO:0000256" key="1">
    <source>
        <dbReference type="SAM" id="SignalP"/>
    </source>
</evidence>
<dbReference type="InterPro" id="IPR055080">
    <property type="entry name" value="Gal80p-like_C"/>
</dbReference>
<accession>S3D9E3</accession>
<dbReference type="STRING" id="1116229.S3D9E3"/>
<keyword evidence="5" id="KW-1185">Reference proteome</keyword>
<dbReference type="Proteomes" id="UP000016922">
    <property type="component" value="Unassembled WGS sequence"/>
</dbReference>
<dbReference type="OMA" id="GLEWSIY"/>
<dbReference type="eggNOG" id="KOG2741">
    <property type="taxonomic scope" value="Eukaryota"/>
</dbReference>
<dbReference type="InterPro" id="IPR051317">
    <property type="entry name" value="Gfo/Idh/MocA_oxidoreduct"/>
</dbReference>
<dbReference type="SUPFAM" id="SSF55347">
    <property type="entry name" value="Glyceraldehyde-3-phosphate dehydrogenase-like, C-terminal domain"/>
    <property type="match status" value="1"/>
</dbReference>
<dbReference type="AlphaFoldDB" id="S3D9E3"/>
<dbReference type="GeneID" id="19465800"/>
<dbReference type="Pfam" id="PF22685">
    <property type="entry name" value="Gal80p_C-like"/>
    <property type="match status" value="1"/>
</dbReference>
<evidence type="ECO:0000259" key="3">
    <source>
        <dbReference type="Pfam" id="PF22685"/>
    </source>
</evidence>
<sequence>MSPPTRVAFIGLSASAWWAAAAHLPYLKSSPDYEIVALCNSSVEKARAAIEKFELGRGVRAYGDVEELAKDKEVDLVVCSINVAHHSTAIIPSIKAGKNVYVEWPLGHSLADAQSLLELKNSHNITLANVGLQARQAPLISKVKAIIERGGIGRVLSSTWAGHGMQGGGDVSEGMKYFLDAGVGGNFWTIHVGHAVDYVQAVLGYGFTTPPKTLLQTRRPTLKITGKDGSVVDEAAKMETPDTIFLHGTLKSEVPLSMTFRTGAPFPGTPGLDWRIAGEEGEIRITAGGAFLQIGYEDAKVEVVRGGKVESFKMGEFGEEEIDGVPFGNVSRVYRELREGRVNCSFEEAVELHKVLEEAWKGNGYPV</sequence>
<dbReference type="SUPFAM" id="SSF51735">
    <property type="entry name" value="NAD(P)-binding Rossmann-fold domains"/>
    <property type="match status" value="1"/>
</dbReference>
<evidence type="ECO:0000313" key="4">
    <source>
        <dbReference type="EMBL" id="EPE33734.1"/>
    </source>
</evidence>
<dbReference type="EMBL" id="KE145357">
    <property type="protein sequence ID" value="EPE33734.1"/>
    <property type="molecule type" value="Genomic_DNA"/>
</dbReference>
<gene>
    <name evidence="4" type="ORF">GLAREA_06747</name>
</gene>
<feature type="chain" id="PRO_5004508160" evidence="1">
    <location>
        <begin position="23"/>
        <end position="367"/>
    </location>
</feature>
<evidence type="ECO:0000313" key="5">
    <source>
        <dbReference type="Proteomes" id="UP000016922"/>
    </source>
</evidence>
<dbReference type="OrthoDB" id="446809at2759"/>
<dbReference type="KEGG" id="glz:GLAREA_06747"/>
<dbReference type="InterPro" id="IPR036291">
    <property type="entry name" value="NAD(P)-bd_dom_sf"/>
</dbReference>
<feature type="signal peptide" evidence="1">
    <location>
        <begin position="1"/>
        <end position="22"/>
    </location>
</feature>
<dbReference type="PANTHER" id="PTHR43708">
    <property type="entry name" value="CONSERVED EXPRESSED OXIDOREDUCTASE (EUROFUNG)"/>
    <property type="match status" value="1"/>
</dbReference>
<feature type="domain" description="Gfo/Idh/MocA-like oxidoreductase N-terminal" evidence="2">
    <location>
        <begin position="6"/>
        <end position="126"/>
    </location>
</feature>